<proteinExistence type="predicted"/>
<organism evidence="1 2">
    <name type="scientific">Athelia psychrophila</name>
    <dbReference type="NCBI Taxonomy" id="1759441"/>
    <lineage>
        <taxon>Eukaryota</taxon>
        <taxon>Fungi</taxon>
        <taxon>Dikarya</taxon>
        <taxon>Basidiomycota</taxon>
        <taxon>Agaricomycotina</taxon>
        <taxon>Agaricomycetes</taxon>
        <taxon>Agaricomycetidae</taxon>
        <taxon>Atheliales</taxon>
        <taxon>Atheliaceae</taxon>
        <taxon>Athelia</taxon>
    </lineage>
</organism>
<dbReference type="InterPro" id="IPR009003">
    <property type="entry name" value="Peptidase_S1_PA"/>
</dbReference>
<reference evidence="1 2" key="1">
    <citation type="journal article" date="2016" name="Mol. Biol. Evol.">
        <title>Comparative Genomics of Early-Diverging Mushroom-Forming Fungi Provides Insights into the Origins of Lignocellulose Decay Capabilities.</title>
        <authorList>
            <person name="Nagy L.G."/>
            <person name="Riley R."/>
            <person name="Tritt A."/>
            <person name="Adam C."/>
            <person name="Daum C."/>
            <person name="Floudas D."/>
            <person name="Sun H."/>
            <person name="Yadav J.S."/>
            <person name="Pangilinan J."/>
            <person name="Larsson K.H."/>
            <person name="Matsuura K."/>
            <person name="Barry K."/>
            <person name="Labutti K."/>
            <person name="Kuo R."/>
            <person name="Ohm R.A."/>
            <person name="Bhattacharya S.S."/>
            <person name="Shirouzu T."/>
            <person name="Yoshinaga Y."/>
            <person name="Martin F.M."/>
            <person name="Grigoriev I.V."/>
            <person name="Hibbett D.S."/>
        </authorList>
    </citation>
    <scope>NUCLEOTIDE SEQUENCE [LARGE SCALE GENOMIC DNA]</scope>
    <source>
        <strain evidence="1 2">CBS 109695</strain>
    </source>
</reference>
<accession>A0A166L4X6</accession>
<sequence length="628" mass="69086">MDFLNALPFTRDQLNEAGLLGEDTPGHVTKVLKTMSQYPKLLGDLSIFTISCIKHSGLVQPFASPASPTFSDTSTAFSALSIDSTATVENPTLISEYERITYFHGTSLDPPELLYRSDLLTNPFPLPKGGRHVATPTKTAYGVFKTVLNPVWHDVAPQICNYLKSCGIRYSMVLPVRIFTHAEDGKGSLGPIVLWMATHPGTTTAQDAHDASPHIISLLEKVGVEGAVLEWFEGSIERLAGPALLRPTLDIDPTFYVRRFLTSVLGIPVATKETEDDDAQGSLGFFFHENKTKEGEPSARVLGVTNRHVLRKKNDADYLLRGSGAPPQAVRVCGQRRFQRGVNEIKALIGHLGSDAERLAMEIALLEVQLSSENPDEAEEAEQGLAIKQAELADVKQKIVKLEEFYNLVNGQWSDIERRDMGITDWAPKIQVNTDGPKYTLDVGTFVLDEAKFKTNFKGNVIDLGAKYTSAELSDKFYALYNRGGRALFKFPPNRQLRVGGVLTREQLANPDCFDSNNESCLAVLKDGNSSDVTVGKYSGLEAYTADDLGRQSIELAILNYDKQSGDFSAKGDSGSLIVDGMGNMVGLLHSGMPRGASNHVTFATPIWWLIEQIKKQYPYADFYHTGW</sequence>
<dbReference type="OrthoDB" id="5424209at2759"/>
<dbReference type="Proteomes" id="UP000076532">
    <property type="component" value="Unassembled WGS sequence"/>
</dbReference>
<dbReference type="SUPFAM" id="SSF50494">
    <property type="entry name" value="Trypsin-like serine proteases"/>
    <property type="match status" value="1"/>
</dbReference>
<gene>
    <name evidence="1" type="ORF">FIBSPDRAFT_859349</name>
</gene>
<protein>
    <submittedName>
        <fullName evidence="1">Uncharacterized protein</fullName>
    </submittedName>
</protein>
<evidence type="ECO:0000313" key="1">
    <source>
        <dbReference type="EMBL" id="KZP22579.1"/>
    </source>
</evidence>
<name>A0A166L4X6_9AGAM</name>
<dbReference type="EMBL" id="KV417538">
    <property type="protein sequence ID" value="KZP22579.1"/>
    <property type="molecule type" value="Genomic_DNA"/>
</dbReference>
<evidence type="ECO:0000313" key="2">
    <source>
        <dbReference type="Proteomes" id="UP000076532"/>
    </source>
</evidence>
<keyword evidence="2" id="KW-1185">Reference proteome</keyword>
<dbReference type="AlphaFoldDB" id="A0A166L4X6"/>